<evidence type="ECO:0000313" key="1">
    <source>
        <dbReference type="EMBL" id="RHW35523.1"/>
    </source>
</evidence>
<reference evidence="1 2" key="1">
    <citation type="journal article" date="2007" name="Int. J. Syst. Evol. Microbiol.">
        <title>Oceanobacillus profundus sp. nov., isolated from a deep-sea sediment core.</title>
        <authorList>
            <person name="Kim Y.G."/>
            <person name="Choi D.H."/>
            <person name="Hyun S."/>
            <person name="Cho B.C."/>
        </authorList>
    </citation>
    <scope>NUCLEOTIDE SEQUENCE [LARGE SCALE GENOMIC DNA]</scope>
    <source>
        <strain evidence="1 2">DSM 18246</strain>
    </source>
</reference>
<evidence type="ECO:0000313" key="2">
    <source>
        <dbReference type="Proteomes" id="UP000285456"/>
    </source>
</evidence>
<dbReference type="SUPFAM" id="SSF161266">
    <property type="entry name" value="Gam-like"/>
    <property type="match status" value="1"/>
</dbReference>
<dbReference type="OrthoDB" id="2704409at2"/>
<keyword evidence="2" id="KW-1185">Reference proteome</keyword>
<gene>
    <name evidence="1" type="ORF">D1B32_02550</name>
</gene>
<sequence>MNTDNLLLTEDMLARYYDLNKLKKEIESEMSQLKASFHTHMDKYSGPNKKGEFTEGDYRLLRQIRKTEKFKEMDTVERLEELQMHDLIQVVKKPDDGKVNAAIELGLLNEADLDGCRVTSYSQAISVKRM</sequence>
<dbReference type="EMBL" id="QWEH01000001">
    <property type="protein sequence ID" value="RHW35523.1"/>
    <property type="molecule type" value="Genomic_DNA"/>
</dbReference>
<organism evidence="1 2">
    <name type="scientific">Oceanobacillus profundus</name>
    <dbReference type="NCBI Taxonomy" id="372463"/>
    <lineage>
        <taxon>Bacteria</taxon>
        <taxon>Bacillati</taxon>
        <taxon>Bacillota</taxon>
        <taxon>Bacilli</taxon>
        <taxon>Bacillales</taxon>
        <taxon>Bacillaceae</taxon>
        <taxon>Oceanobacillus</taxon>
    </lineage>
</organism>
<proteinExistence type="predicted"/>
<accession>A0A417YPP3</accession>
<dbReference type="Proteomes" id="UP000285456">
    <property type="component" value="Unassembled WGS sequence"/>
</dbReference>
<comment type="caution">
    <text evidence="1">The sequence shown here is derived from an EMBL/GenBank/DDBJ whole genome shotgun (WGS) entry which is preliminary data.</text>
</comment>
<name>A0A417YPP3_9BACI</name>
<dbReference type="AlphaFoldDB" id="A0A417YPP3"/>
<protein>
    <submittedName>
        <fullName evidence="1">Uncharacterized protein</fullName>
    </submittedName>
</protein>
<dbReference type="RefSeq" id="WP_118888546.1">
    <property type="nucleotide sequence ID" value="NZ_JBHTNL010000048.1"/>
</dbReference>